<sequence>MGGWYVLGIIIVSLLLLSALAVFLPRLFVRAIFRPMLALFYRKRVIGLENLPASGGYLIVSNHVSWIDGIVILWMMPRNVRFVVDGSNFGSAFAKWIAAAFDTILMVANPKSIMRALKAAREALKDGDVVGLFPEGTITRTGQLQAFKPGMGKILQGHDAPVVPVYLDGMWGSIFSYSGGKFFFKWPDKFRRRLTLYIGKPLPNDTPIELVRSQVHQLNAKAQTDHRHEFPILAGEVIRAWRHRGKRLQIADSMGTELGGREALTRAFALRRVLRREVLAKHESNVGVFLPPSAGAVIVNVALALDRRVSANLNYTVSSPVINHCIEEIGIQHVLTSERFLSKINIEIDSEIVTAESLKQKVTAADKAIAFVQANLIPAALLRRMLGLHRVKSDDLMTVIFTSGSTGMPKGVMLSQANISHNVDAIKKAIRLNDEDVVLGILPFFHSFGYSVTLWATQVLGPCGVYHFNPLDSRQIGKLAEKYGATVLLATPTFLRSYIRRIKPEQFKTLDTCIVGAEKMPADLFDSFEQTFGLRPVEGYGTTELSPLVSVNIPPSRSPAAYQLDRIEGSVGRPLPGVCAKVISQDSGDEQPAGTDGMLMIAGPNVMTGYAGQKELTEKAIQSGWYNTGDIANIDDQGFIHITGRLSRFSKIGGEMVPHLKVEEEIAKSIAKSPSSESCVNGAANDNGADDENAVTLCVTAVPDSKKGERLIVLHRRLNKDTDQILADLKTAGLPNLFIPSRDAFYEVEQIPLLGTGKLDLKGAKDLALQLATGKSSD</sequence>
<proteinExistence type="inferred from homology"/>
<dbReference type="CDD" id="cd07989">
    <property type="entry name" value="LPLAT_AGPAT-like"/>
    <property type="match status" value="1"/>
</dbReference>
<dbReference type="PROSITE" id="PS00455">
    <property type="entry name" value="AMP_BINDING"/>
    <property type="match status" value="1"/>
</dbReference>
<evidence type="ECO:0000313" key="5">
    <source>
        <dbReference type="EMBL" id="QDV43794.1"/>
    </source>
</evidence>
<dbReference type="SMART" id="SM00563">
    <property type="entry name" value="PlsC"/>
    <property type="match status" value="1"/>
</dbReference>
<comment type="similarity">
    <text evidence="1">Belongs to the ATP-dependent AMP-binding enzyme family.</text>
</comment>
<accession>A0A518HSK4</accession>
<dbReference type="PANTHER" id="PTHR43201:SF5">
    <property type="entry name" value="MEDIUM-CHAIN ACYL-COA LIGASE ACSF2, MITOCHONDRIAL"/>
    <property type="match status" value="1"/>
</dbReference>
<dbReference type="AlphaFoldDB" id="A0A518HSK4"/>
<keyword evidence="6" id="KW-1185">Reference proteome</keyword>
<dbReference type="GO" id="GO:0031956">
    <property type="term" value="F:medium-chain fatty acid-CoA ligase activity"/>
    <property type="evidence" value="ECO:0007669"/>
    <property type="project" value="TreeGrafter"/>
</dbReference>
<feature type="domain" description="Phospholipid/glycerol acyltransferase" evidence="4">
    <location>
        <begin position="57"/>
        <end position="170"/>
    </location>
</feature>
<evidence type="ECO:0000259" key="4">
    <source>
        <dbReference type="SMART" id="SM00563"/>
    </source>
</evidence>
<dbReference type="Proteomes" id="UP000319004">
    <property type="component" value="Chromosome"/>
</dbReference>
<dbReference type="GO" id="GO:0006631">
    <property type="term" value="P:fatty acid metabolic process"/>
    <property type="evidence" value="ECO:0007669"/>
    <property type="project" value="TreeGrafter"/>
</dbReference>
<dbReference type="SUPFAM" id="SSF56801">
    <property type="entry name" value="Acetyl-CoA synthetase-like"/>
    <property type="match status" value="1"/>
</dbReference>
<dbReference type="SUPFAM" id="SSF69593">
    <property type="entry name" value="Glycerol-3-phosphate (1)-acyltransferase"/>
    <property type="match status" value="1"/>
</dbReference>
<dbReference type="InterPro" id="IPR002123">
    <property type="entry name" value="Plipid/glycerol_acylTrfase"/>
</dbReference>
<evidence type="ECO:0000313" key="6">
    <source>
        <dbReference type="Proteomes" id="UP000319004"/>
    </source>
</evidence>
<evidence type="ECO:0000256" key="2">
    <source>
        <dbReference type="ARBA" id="ARBA00022598"/>
    </source>
</evidence>
<organism evidence="5 6">
    <name type="scientific">Stieleria neptunia</name>
    <dbReference type="NCBI Taxonomy" id="2527979"/>
    <lineage>
        <taxon>Bacteria</taxon>
        <taxon>Pseudomonadati</taxon>
        <taxon>Planctomycetota</taxon>
        <taxon>Planctomycetia</taxon>
        <taxon>Pirellulales</taxon>
        <taxon>Pirellulaceae</taxon>
        <taxon>Stieleria</taxon>
    </lineage>
</organism>
<keyword evidence="2" id="KW-0436">Ligase</keyword>
<keyword evidence="3" id="KW-0812">Transmembrane</keyword>
<dbReference type="PANTHER" id="PTHR43201">
    <property type="entry name" value="ACYL-COA SYNTHETASE"/>
    <property type="match status" value="1"/>
</dbReference>
<dbReference type="EMBL" id="CP037423">
    <property type="protein sequence ID" value="QDV43794.1"/>
    <property type="molecule type" value="Genomic_DNA"/>
</dbReference>
<keyword evidence="3" id="KW-1133">Transmembrane helix</keyword>
<dbReference type="Gene3D" id="3.40.50.12780">
    <property type="entry name" value="N-terminal domain of ligase-like"/>
    <property type="match status" value="1"/>
</dbReference>
<gene>
    <name evidence="5" type="primary">aas</name>
    <name evidence="5" type="ORF">Enr13x_36530</name>
</gene>
<dbReference type="KEGG" id="snep:Enr13x_36530"/>
<dbReference type="RefSeq" id="WP_145388129.1">
    <property type="nucleotide sequence ID" value="NZ_CP037423.1"/>
</dbReference>
<name>A0A518HSK4_9BACT</name>
<dbReference type="Pfam" id="PF01553">
    <property type="entry name" value="Acyltransferase"/>
    <property type="match status" value="1"/>
</dbReference>
<keyword evidence="3" id="KW-0472">Membrane</keyword>
<feature type="transmembrane region" description="Helical" evidence="3">
    <location>
        <begin position="6"/>
        <end position="29"/>
    </location>
</feature>
<evidence type="ECO:0000256" key="1">
    <source>
        <dbReference type="ARBA" id="ARBA00006432"/>
    </source>
</evidence>
<dbReference type="Pfam" id="PF00501">
    <property type="entry name" value="AMP-binding"/>
    <property type="match status" value="1"/>
</dbReference>
<dbReference type="OrthoDB" id="9757771at2"/>
<dbReference type="GO" id="GO:0016746">
    <property type="term" value="F:acyltransferase activity"/>
    <property type="evidence" value="ECO:0007669"/>
    <property type="project" value="InterPro"/>
</dbReference>
<dbReference type="InterPro" id="IPR020845">
    <property type="entry name" value="AMP-binding_CS"/>
</dbReference>
<reference evidence="5 6" key="1">
    <citation type="submission" date="2019-03" db="EMBL/GenBank/DDBJ databases">
        <title>Deep-cultivation of Planctomycetes and their phenomic and genomic characterization uncovers novel biology.</title>
        <authorList>
            <person name="Wiegand S."/>
            <person name="Jogler M."/>
            <person name="Boedeker C."/>
            <person name="Pinto D."/>
            <person name="Vollmers J."/>
            <person name="Rivas-Marin E."/>
            <person name="Kohn T."/>
            <person name="Peeters S.H."/>
            <person name="Heuer A."/>
            <person name="Rast P."/>
            <person name="Oberbeckmann S."/>
            <person name="Bunk B."/>
            <person name="Jeske O."/>
            <person name="Meyerdierks A."/>
            <person name="Storesund J.E."/>
            <person name="Kallscheuer N."/>
            <person name="Luecker S."/>
            <person name="Lage O.M."/>
            <person name="Pohl T."/>
            <person name="Merkel B.J."/>
            <person name="Hornburger P."/>
            <person name="Mueller R.-W."/>
            <person name="Bruemmer F."/>
            <person name="Labrenz M."/>
            <person name="Spormann A.M."/>
            <person name="Op den Camp H."/>
            <person name="Overmann J."/>
            <person name="Amann R."/>
            <person name="Jetten M.S.M."/>
            <person name="Mascher T."/>
            <person name="Medema M.H."/>
            <person name="Devos D.P."/>
            <person name="Kaster A.-K."/>
            <person name="Ovreas L."/>
            <person name="Rohde M."/>
            <person name="Galperin M.Y."/>
            <person name="Jogler C."/>
        </authorList>
    </citation>
    <scope>NUCLEOTIDE SEQUENCE [LARGE SCALE GENOMIC DNA]</scope>
    <source>
        <strain evidence="5 6">Enr13</strain>
    </source>
</reference>
<dbReference type="InterPro" id="IPR000873">
    <property type="entry name" value="AMP-dep_synth/lig_dom"/>
</dbReference>
<protein>
    <submittedName>
        <fullName evidence="5">Bifunctional protein Aas</fullName>
    </submittedName>
</protein>
<evidence type="ECO:0000256" key="3">
    <source>
        <dbReference type="SAM" id="Phobius"/>
    </source>
</evidence>
<dbReference type="InterPro" id="IPR042099">
    <property type="entry name" value="ANL_N_sf"/>
</dbReference>